<feature type="compositionally biased region" description="Basic and acidic residues" evidence="11">
    <location>
        <begin position="391"/>
        <end position="413"/>
    </location>
</feature>
<feature type="compositionally biased region" description="Polar residues" evidence="11">
    <location>
        <begin position="204"/>
        <end position="213"/>
    </location>
</feature>
<feature type="compositionally biased region" description="Basic and acidic residues" evidence="11">
    <location>
        <begin position="44"/>
        <end position="59"/>
    </location>
</feature>
<dbReference type="Proteomes" id="UP000694845">
    <property type="component" value="Unplaced"/>
</dbReference>
<dbReference type="FunFam" id="1.25.40.180:FF:000014">
    <property type="entry name" value="Putative regulator of nonsense transcripts 2"/>
    <property type="match status" value="1"/>
</dbReference>
<gene>
    <name evidence="14" type="primary">LOC110983656</name>
</gene>
<dbReference type="SMART" id="SM00543">
    <property type="entry name" value="MIF4G"/>
    <property type="match status" value="3"/>
</dbReference>
<dbReference type="Gene3D" id="1.25.40.180">
    <property type="match status" value="3"/>
</dbReference>
<keyword evidence="7" id="KW-0866">Nonsense-mediated mRNA decay</keyword>
<evidence type="ECO:0000256" key="8">
    <source>
        <dbReference type="ARBA" id="ARBA00059351"/>
    </source>
</evidence>
<evidence type="ECO:0000256" key="2">
    <source>
        <dbReference type="ARBA" id="ARBA00022490"/>
    </source>
</evidence>
<feature type="compositionally biased region" description="Low complexity" evidence="11">
    <location>
        <begin position="29"/>
        <end position="42"/>
    </location>
</feature>
<dbReference type="KEGG" id="aplc:110983656"/>
<dbReference type="FunFam" id="1.25.40.180:FF:000023">
    <property type="entry name" value="regulator of nonsense transcripts 2 isoform X1"/>
    <property type="match status" value="1"/>
</dbReference>
<dbReference type="Pfam" id="PF02854">
    <property type="entry name" value="MIF4G"/>
    <property type="match status" value="3"/>
</dbReference>
<evidence type="ECO:0000313" key="13">
    <source>
        <dbReference type="Proteomes" id="UP000694845"/>
    </source>
</evidence>
<feature type="compositionally biased region" description="Basic and acidic residues" evidence="11">
    <location>
        <begin position="121"/>
        <end position="145"/>
    </location>
</feature>
<keyword evidence="4" id="KW-0677">Repeat</keyword>
<evidence type="ECO:0000256" key="7">
    <source>
        <dbReference type="ARBA" id="ARBA00023161"/>
    </source>
</evidence>
<dbReference type="Gene3D" id="4.10.80.160">
    <property type="match status" value="1"/>
</dbReference>
<protein>
    <recommendedName>
        <fullName evidence="9">Regulator of nonsense transcripts 2</fullName>
    </recommendedName>
    <alternativeName>
        <fullName evidence="10">Up-frameshift suppressor 2 homolog</fullName>
    </alternativeName>
</protein>
<evidence type="ECO:0000259" key="12">
    <source>
        <dbReference type="SMART" id="SM00543"/>
    </source>
</evidence>
<feature type="compositionally biased region" description="Basic and acidic residues" evidence="11">
    <location>
        <begin position="442"/>
        <end position="480"/>
    </location>
</feature>
<dbReference type="OrthoDB" id="27832at2759"/>
<dbReference type="InterPro" id="IPR007193">
    <property type="entry name" value="Upf2/Nmd2_C"/>
</dbReference>
<comment type="function">
    <text evidence="8">Involved in nonsense-mediated decay (NMD) of mRNAs containing premature stop codons by associating with the nuclear exon junction complex (EJC). Recruited by UPF3B associated with the EJC core at the cytoplasmic side of the nuclear envelope and the subsequent formation of an UPF1-UPF2-UPF3 surveillance complex (including UPF1 bound to release factors at the stalled ribosome) is believed to activate NMD. In cooperation with UPF3B stimulates both ATPase and RNA helicase activities of UPF1. Binds spliced mRNA.</text>
</comment>
<dbReference type="RefSeq" id="XP_022098777.1">
    <property type="nucleotide sequence ID" value="XM_022243085.1"/>
</dbReference>
<dbReference type="FunFam" id="1.25.40.180:FF:000015">
    <property type="entry name" value="regulator of nonsense transcripts 2 isoform X1"/>
    <property type="match status" value="1"/>
</dbReference>
<dbReference type="InterPro" id="IPR003890">
    <property type="entry name" value="MIF4G-like_typ-3"/>
</dbReference>
<dbReference type="OMA" id="IWPDEDT"/>
<feature type="compositionally biased region" description="Basic and acidic residues" evidence="11">
    <location>
        <begin position="420"/>
        <end position="431"/>
    </location>
</feature>
<feature type="region of interest" description="Disordered" evidence="11">
    <location>
        <begin position="1445"/>
        <end position="1494"/>
    </location>
</feature>
<evidence type="ECO:0000256" key="11">
    <source>
        <dbReference type="SAM" id="MobiDB-lite"/>
    </source>
</evidence>
<proteinExistence type="predicted"/>
<feature type="compositionally biased region" description="Basic and acidic residues" evidence="11">
    <location>
        <begin position="228"/>
        <end position="241"/>
    </location>
</feature>
<dbReference type="Pfam" id="PF04050">
    <property type="entry name" value="Upf2"/>
    <property type="match status" value="1"/>
</dbReference>
<feature type="compositionally biased region" description="Acidic residues" evidence="11">
    <location>
        <begin position="939"/>
        <end position="949"/>
    </location>
</feature>
<dbReference type="GO" id="GO:0003723">
    <property type="term" value="F:RNA binding"/>
    <property type="evidence" value="ECO:0007669"/>
    <property type="project" value="UniProtKB-KW"/>
</dbReference>
<evidence type="ECO:0000256" key="6">
    <source>
        <dbReference type="ARBA" id="ARBA00023054"/>
    </source>
</evidence>
<reference evidence="14" key="1">
    <citation type="submission" date="2025-08" db="UniProtKB">
        <authorList>
            <consortium name="RefSeq"/>
        </authorList>
    </citation>
    <scope>IDENTIFICATION</scope>
</reference>
<keyword evidence="2" id="KW-0963">Cytoplasm</keyword>
<accession>A0A8B7Z1C9</accession>
<dbReference type="GO" id="GO:0005829">
    <property type="term" value="C:cytosol"/>
    <property type="evidence" value="ECO:0007669"/>
    <property type="project" value="UniProtKB-ARBA"/>
</dbReference>
<keyword evidence="13" id="KW-1185">Reference proteome</keyword>
<dbReference type="Gene3D" id="6.10.250.770">
    <property type="match status" value="1"/>
</dbReference>
<dbReference type="PANTHER" id="PTHR12839">
    <property type="entry name" value="NONSENSE-MEDIATED MRNA DECAY PROTEIN 2 UP-FRAMESHIFT SUPPRESSOR 2"/>
    <property type="match status" value="1"/>
</dbReference>
<comment type="subcellular location">
    <subcellularLocation>
        <location evidence="1">Cytoplasm</location>
        <location evidence="1">Perinuclear region</location>
    </subcellularLocation>
</comment>
<feature type="region of interest" description="Disordered" evidence="11">
    <location>
        <begin position="1660"/>
        <end position="1700"/>
    </location>
</feature>
<evidence type="ECO:0000256" key="5">
    <source>
        <dbReference type="ARBA" id="ARBA00022884"/>
    </source>
</evidence>
<feature type="domain" description="MIF4G" evidence="12">
    <location>
        <begin position="964"/>
        <end position="1153"/>
    </location>
</feature>
<feature type="domain" description="MIF4G" evidence="12">
    <location>
        <begin position="1168"/>
        <end position="1382"/>
    </location>
</feature>
<dbReference type="InterPro" id="IPR016024">
    <property type="entry name" value="ARM-type_fold"/>
</dbReference>
<feature type="compositionally biased region" description="Basic and acidic residues" evidence="11">
    <location>
        <begin position="902"/>
        <end position="917"/>
    </location>
</feature>
<feature type="compositionally biased region" description="Basic and acidic residues" evidence="11">
    <location>
        <begin position="362"/>
        <end position="381"/>
    </location>
</feature>
<evidence type="ECO:0000256" key="3">
    <source>
        <dbReference type="ARBA" id="ARBA00022553"/>
    </source>
</evidence>
<evidence type="ECO:0000256" key="1">
    <source>
        <dbReference type="ARBA" id="ARBA00004556"/>
    </source>
</evidence>
<feature type="compositionally biased region" description="Acidic residues" evidence="11">
    <location>
        <begin position="921"/>
        <end position="932"/>
    </location>
</feature>
<feature type="domain" description="MIF4G" evidence="12">
    <location>
        <begin position="540"/>
        <end position="759"/>
    </location>
</feature>
<dbReference type="SUPFAM" id="SSF48371">
    <property type="entry name" value="ARM repeat"/>
    <property type="match status" value="3"/>
</dbReference>
<dbReference type="GO" id="GO:0035145">
    <property type="term" value="C:exon-exon junction complex"/>
    <property type="evidence" value="ECO:0007669"/>
    <property type="project" value="TreeGrafter"/>
</dbReference>
<evidence type="ECO:0000313" key="14">
    <source>
        <dbReference type="RefSeq" id="XP_022098777.1"/>
    </source>
</evidence>
<feature type="region of interest" description="Disordered" evidence="11">
    <location>
        <begin position="1"/>
        <end position="480"/>
    </location>
</feature>
<sequence>MEDGNIEKGVIDEGRDNAASSMEDTANKDSASSDLGSTSSNDDAQDKELTVDHLHHGGDDAGGVEKTAEGSSLSVKEEEGSISDTCVVSEAGGDVAMVTGMMTNDNGVNKTEEWTPNVPRADPKDGSTKESSRDQESESVPDNRGDQTQSKSDDASVDVDSGKVSEMPQASQEKENVVQSPVEAVKTEKISAEETDTTEEVDVSNHNHLNSCESVKGRSDGVEMPTDELNKKSAEVTESKKPVVIFPNPEPDAKVVEKNPGVATSPKAANQMDGANANNNAKGQSSGSNRDNKTSAGDTKSAALINTKSVEKNSSKPDAPPPEIRERAGKSYSAQRSANRGSRKSGVPDPKSQDKQSTPRPTEGDAKMESRGRASQEEAVKAKGKQASNQGREKTASGGNRPKEPDRESEKKHSDHRRRDRDGTRDGKRTGEAIPAVKKPIKTKEEIEREEAEQKKKAEELKRAEEEKKAAEMKKQEEEEQRLLEEENTRLAEEEQKHAVEISTEANERKQAKMALRAKNLAAAAERPDEDFFVKLDSSMKKNTAFVRKLKTMTEQQRDSLTSEFNGLNLTKYVGEVATAIVESKFKMADISCTVHICSLMHQRYAEFSAQLQLAIQKCHPAQAKKDDPKESKKEPVVFDSRIRVELRFLAELIVAGVFTEKEGLPPLNNLLSSVLKADKESHAHISIIISFLKHCGEDFAGLVPRRNRLLAEKFNLTLPSSEIFSAQRKGAYKSLLKDHYLSLTKHLLKEHRDLQNVERHNRRTLQTKGELSEERRKRYEEMQASYQKLLVNTSTYADLIDEVVPDLPEAEITQEERDMMALDYLGSDKSGAEFDFDTSLWEDEDTRTFHENLIDLRTMVPGILFKDSEKKASPDEKQEDLDKLGEDIVALEKTEGAEIVSKEEAEAAEMAPREEPEGATTEEDISVEDVETTSALEPEQEDTEEEEEEAEQVTNMSKKMLLDAYLQRLPQCVNRDFIDKAAIEFCMDLNTKINRRKLIKTLFNVPRTRLDLLPFYSRLVATLYPCMPDIGTELVEKLKADFRWHVRKKDQMMIETKIKTVRFIGELTKFKICSKSDTLQCVKFLLQDFRHHNIDMVCNLLDSCGRFLYRSSDSHLLTKALLELMMRKRSKLHLNERHSTMVENTFFYCNPPEVKQVEKKERPVIHQYIRKLIFRDLSKTTTEKILKQLRKMDWTNVEIKTYITKCLGNVWNVKFNNIHCVASLLAGLVPYHDDVGIQVVDAVLEDIRIGMEINHAKFNQRRVSTVKFLGELYNYRMVESAVIFKTLYSLIRFGITLDGAENPLDPPEHLFRLRLVCTLLDTCGQFFDRGTSKKKLDCFLVYFQQYIMYKRSLPIWNPLVHPFPLDTDNALADTLETLRPKLKICTTLEEANEAVAELEKEQVQKHGGVIQMAIASVNPQPHGSPQLGTITEGDETKATAAVEFTSITEDEEISDSDSELEGVTRRGSEGGGEGHTSNSQSQGHSQNTGDEEVADDQMALDSAGETEEEDTVTVLTGGPKLIKCEEDDDFTAEFDKMLSESVQQRTVDTIKVPQQEIAIPAQARPRPKKIIFDIFNPDNNEDDNEAEQQADSVNFVLMMRRGNKQHYHEFEVPKSSDLAANLRNRERLELAEKQRLKELTLTINDRQEEEDYQEMMAQFQKPATVVTPMTPKERKPKFHHPKGAPDADQIFNSSGNRKW</sequence>
<evidence type="ECO:0000256" key="9">
    <source>
        <dbReference type="ARBA" id="ARBA00068726"/>
    </source>
</evidence>
<keyword evidence="6" id="KW-0175">Coiled coil</keyword>
<dbReference type="GeneID" id="110983656"/>
<feature type="compositionally biased region" description="Polar residues" evidence="11">
    <location>
        <begin position="1691"/>
        <end position="1700"/>
    </location>
</feature>
<dbReference type="PANTHER" id="PTHR12839:SF7">
    <property type="entry name" value="REGULATOR OF NONSENSE TRANSCRIPTS 2"/>
    <property type="match status" value="1"/>
</dbReference>
<feature type="compositionally biased region" description="Acidic residues" evidence="11">
    <location>
        <begin position="193"/>
        <end position="202"/>
    </location>
</feature>
<feature type="region of interest" description="Disordered" evidence="11">
    <location>
        <begin position="902"/>
        <end position="949"/>
    </location>
</feature>
<feature type="compositionally biased region" description="Acidic residues" evidence="11">
    <location>
        <begin position="1449"/>
        <end position="1461"/>
    </location>
</feature>
<dbReference type="InterPro" id="IPR039762">
    <property type="entry name" value="Nmd2/UPF2"/>
</dbReference>
<name>A0A8B7Z1C9_ACAPL</name>
<evidence type="ECO:0000256" key="4">
    <source>
        <dbReference type="ARBA" id="ARBA00022737"/>
    </source>
</evidence>
<feature type="compositionally biased region" description="Polar residues" evidence="11">
    <location>
        <begin position="276"/>
        <end position="308"/>
    </location>
</feature>
<dbReference type="GO" id="GO:0048471">
    <property type="term" value="C:perinuclear region of cytoplasm"/>
    <property type="evidence" value="ECO:0007669"/>
    <property type="project" value="UniProtKB-SubCell"/>
</dbReference>
<feature type="compositionally biased region" description="Basic and acidic residues" evidence="11">
    <location>
        <begin position="1"/>
        <end position="16"/>
    </location>
</feature>
<dbReference type="CTD" id="26019"/>
<keyword evidence="3" id="KW-0597">Phosphoprotein</keyword>
<dbReference type="GO" id="GO:0000184">
    <property type="term" value="P:nuclear-transcribed mRNA catabolic process, nonsense-mediated decay"/>
    <property type="evidence" value="ECO:0007669"/>
    <property type="project" value="UniProtKB-KW"/>
</dbReference>
<evidence type="ECO:0000256" key="10">
    <source>
        <dbReference type="ARBA" id="ARBA00080859"/>
    </source>
</evidence>
<keyword evidence="5" id="KW-0694">RNA-binding</keyword>
<feature type="compositionally biased region" description="Polar residues" evidence="11">
    <location>
        <begin position="1476"/>
        <end position="1489"/>
    </location>
</feature>
<organism evidence="13 14">
    <name type="scientific">Acanthaster planci</name>
    <name type="common">Crown-of-thorns starfish</name>
    <dbReference type="NCBI Taxonomy" id="133434"/>
    <lineage>
        <taxon>Eukaryota</taxon>
        <taxon>Metazoa</taxon>
        <taxon>Echinodermata</taxon>
        <taxon>Eleutherozoa</taxon>
        <taxon>Asterozoa</taxon>
        <taxon>Asteroidea</taxon>
        <taxon>Valvatacea</taxon>
        <taxon>Valvatida</taxon>
        <taxon>Acanthasteridae</taxon>
        <taxon>Acanthaster</taxon>
    </lineage>
</organism>